<evidence type="ECO:0000256" key="1">
    <source>
        <dbReference type="SAM" id="Phobius"/>
    </source>
</evidence>
<sequence>MNIQRLLGLLGAVAAGPLALRLAGLDLTLLWAPQQLLLVAALPFILQALASGGFSAPRAFALAFASDLDDRPTDAREAAGSILRELGGLAVAVGALSFLLGLISLFVLLAATSGQASPVETIVGLGSAMLGPVYGILLKALVYDPLATAIEPAPGELAAAFDA</sequence>
<gene>
    <name evidence="2" type="ORF">Pla133_37090</name>
</gene>
<evidence type="ECO:0000313" key="3">
    <source>
        <dbReference type="Proteomes" id="UP000316921"/>
    </source>
</evidence>
<keyword evidence="3" id="KW-1185">Reference proteome</keyword>
<keyword evidence="1" id="KW-1133">Transmembrane helix</keyword>
<feature type="transmembrane region" description="Helical" evidence="1">
    <location>
        <begin position="122"/>
        <end position="142"/>
    </location>
</feature>
<dbReference type="AlphaFoldDB" id="A0A518BNQ9"/>
<proteinExistence type="predicted"/>
<dbReference type="EMBL" id="CP036287">
    <property type="protein sequence ID" value="QDU68609.1"/>
    <property type="molecule type" value="Genomic_DNA"/>
</dbReference>
<evidence type="ECO:0000313" key="2">
    <source>
        <dbReference type="EMBL" id="QDU68609.1"/>
    </source>
</evidence>
<name>A0A518BNQ9_9BACT</name>
<reference evidence="2 3" key="1">
    <citation type="submission" date="2019-02" db="EMBL/GenBank/DDBJ databases">
        <title>Deep-cultivation of Planctomycetes and their phenomic and genomic characterization uncovers novel biology.</title>
        <authorList>
            <person name="Wiegand S."/>
            <person name="Jogler M."/>
            <person name="Boedeker C."/>
            <person name="Pinto D."/>
            <person name="Vollmers J."/>
            <person name="Rivas-Marin E."/>
            <person name="Kohn T."/>
            <person name="Peeters S.H."/>
            <person name="Heuer A."/>
            <person name="Rast P."/>
            <person name="Oberbeckmann S."/>
            <person name="Bunk B."/>
            <person name="Jeske O."/>
            <person name="Meyerdierks A."/>
            <person name="Storesund J.E."/>
            <person name="Kallscheuer N."/>
            <person name="Luecker S."/>
            <person name="Lage O.M."/>
            <person name="Pohl T."/>
            <person name="Merkel B.J."/>
            <person name="Hornburger P."/>
            <person name="Mueller R.-W."/>
            <person name="Bruemmer F."/>
            <person name="Labrenz M."/>
            <person name="Spormann A.M."/>
            <person name="Op den Camp H."/>
            <person name="Overmann J."/>
            <person name="Amann R."/>
            <person name="Jetten M.S.M."/>
            <person name="Mascher T."/>
            <person name="Medema M.H."/>
            <person name="Devos D.P."/>
            <person name="Kaster A.-K."/>
            <person name="Ovreas L."/>
            <person name="Rohde M."/>
            <person name="Galperin M.Y."/>
            <person name="Jogler C."/>
        </authorList>
    </citation>
    <scope>NUCLEOTIDE SEQUENCE [LARGE SCALE GENOMIC DNA]</scope>
    <source>
        <strain evidence="2 3">Pla133</strain>
    </source>
</reference>
<evidence type="ECO:0008006" key="4">
    <source>
        <dbReference type="Google" id="ProtNLM"/>
    </source>
</evidence>
<keyword evidence="1" id="KW-0812">Transmembrane</keyword>
<feature type="transmembrane region" description="Helical" evidence="1">
    <location>
        <begin position="37"/>
        <end position="65"/>
    </location>
</feature>
<protein>
    <recommendedName>
        <fullName evidence="4">MotA/TolQ/ExbB proton channel domain-containing protein</fullName>
    </recommendedName>
</protein>
<organism evidence="2 3">
    <name type="scientific">Engelhardtia mirabilis</name>
    <dbReference type="NCBI Taxonomy" id="2528011"/>
    <lineage>
        <taxon>Bacteria</taxon>
        <taxon>Pseudomonadati</taxon>
        <taxon>Planctomycetota</taxon>
        <taxon>Planctomycetia</taxon>
        <taxon>Planctomycetia incertae sedis</taxon>
        <taxon>Engelhardtia</taxon>
    </lineage>
</organism>
<feature type="transmembrane region" description="Helical" evidence="1">
    <location>
        <begin position="86"/>
        <end position="110"/>
    </location>
</feature>
<dbReference type="RefSeq" id="WP_145067764.1">
    <property type="nucleotide sequence ID" value="NZ_CP036287.1"/>
</dbReference>
<accession>A0A518BNQ9</accession>
<keyword evidence="1" id="KW-0472">Membrane</keyword>
<dbReference type="Proteomes" id="UP000316921">
    <property type="component" value="Chromosome"/>
</dbReference>
<dbReference type="KEGG" id="pbap:Pla133_37090"/>